<dbReference type="PANTHER" id="PTHR21666">
    <property type="entry name" value="PEPTIDASE-RELATED"/>
    <property type="match status" value="1"/>
</dbReference>
<dbReference type="SUPFAM" id="SSF51261">
    <property type="entry name" value="Duplicated hybrid motif"/>
    <property type="match status" value="1"/>
</dbReference>
<reference evidence="4 5" key="1">
    <citation type="submission" date="2018-05" db="EMBL/GenBank/DDBJ databases">
        <title>Antimicrobial susceptibility testing and genomic analysis of Arcobacter skirrowii strains and one Arcobacter butzleri isolated from German poultry farms.</title>
        <authorList>
            <person name="Haenel I."/>
            <person name="Hotzel H."/>
            <person name="Tomaso H."/>
            <person name="Busch A."/>
        </authorList>
    </citation>
    <scope>NUCLEOTIDE SEQUENCE [LARGE SCALE GENOMIC DNA]</scope>
    <source>
        <strain evidence="5">v</strain>
    </source>
</reference>
<dbReference type="Pfam" id="PF01551">
    <property type="entry name" value="Peptidase_M23"/>
    <property type="match status" value="1"/>
</dbReference>
<evidence type="ECO:0000259" key="3">
    <source>
        <dbReference type="Pfam" id="PF01551"/>
    </source>
</evidence>
<comment type="caution">
    <text evidence="4">The sequence shown here is derived from an EMBL/GenBank/DDBJ whole genome shotgun (WGS) entry which is preliminary data.</text>
</comment>
<feature type="domain" description="M23ase beta-sheet core" evidence="3">
    <location>
        <begin position="325"/>
        <end position="406"/>
    </location>
</feature>
<dbReference type="EMBL" id="QEYI01000004">
    <property type="protein sequence ID" value="PWE21112.1"/>
    <property type="molecule type" value="Genomic_DNA"/>
</dbReference>
<feature type="coiled-coil region" evidence="2">
    <location>
        <begin position="143"/>
        <end position="253"/>
    </location>
</feature>
<organism evidence="4 5">
    <name type="scientific">Aliarcobacter skirrowii</name>
    <dbReference type="NCBI Taxonomy" id="28200"/>
    <lineage>
        <taxon>Bacteria</taxon>
        <taxon>Pseudomonadati</taxon>
        <taxon>Campylobacterota</taxon>
        <taxon>Epsilonproteobacteria</taxon>
        <taxon>Campylobacterales</taxon>
        <taxon>Arcobacteraceae</taxon>
        <taxon>Aliarcobacter</taxon>
    </lineage>
</organism>
<dbReference type="AlphaFoldDB" id="A0A2U2C041"/>
<dbReference type="Proteomes" id="UP000245014">
    <property type="component" value="Unassembled WGS sequence"/>
</dbReference>
<evidence type="ECO:0000256" key="1">
    <source>
        <dbReference type="ARBA" id="ARBA00022729"/>
    </source>
</evidence>
<evidence type="ECO:0000256" key="2">
    <source>
        <dbReference type="SAM" id="Coils"/>
    </source>
</evidence>
<gene>
    <name evidence="4" type="ORF">DF188_06275</name>
</gene>
<keyword evidence="1" id="KW-0732">Signal</keyword>
<dbReference type="InterPro" id="IPR050570">
    <property type="entry name" value="Cell_wall_metabolism_enzyme"/>
</dbReference>
<keyword evidence="2" id="KW-0175">Coiled coil</keyword>
<dbReference type="CDD" id="cd12797">
    <property type="entry name" value="M23_peptidase"/>
    <property type="match status" value="1"/>
</dbReference>
<dbReference type="PANTHER" id="PTHR21666:SF289">
    <property type="entry name" value="L-ALA--D-GLU ENDOPEPTIDASE"/>
    <property type="match status" value="1"/>
</dbReference>
<dbReference type="RefSeq" id="WP_109065305.1">
    <property type="nucleotide sequence ID" value="NZ_QEYG01000002.1"/>
</dbReference>
<dbReference type="InterPro" id="IPR016047">
    <property type="entry name" value="M23ase_b-sheet_dom"/>
</dbReference>
<dbReference type="STRING" id="28200.GCA_001572935_01848"/>
<dbReference type="Gene3D" id="2.70.70.10">
    <property type="entry name" value="Glucose Permease (Domain IIA)"/>
    <property type="match status" value="1"/>
</dbReference>
<protein>
    <submittedName>
        <fullName evidence="4">Peptidase M23</fullName>
    </submittedName>
</protein>
<dbReference type="InterPro" id="IPR011055">
    <property type="entry name" value="Dup_hybrid_motif"/>
</dbReference>
<feature type="coiled-coil region" evidence="2">
    <location>
        <begin position="13"/>
        <end position="107"/>
    </location>
</feature>
<sequence>MIKNIFLIFAIFLSNLEANIDQKIEQNEKVLSQAQQKRKDANDKTKEIAKSIEEQNRNILNLEKNIESINLDILKHQNLLESSEKKLNQLQSDSKNLIIEKRKSEEEIVDIIIEEFSVSMAIKLASKESIEELIDSEVFSLLSEHSKNRINQINQNYNQLSKNTKENEEAIIKLSSYINAREKKKEEFLELKNSHTKSLANLEKEHKLYQAELKKVISQQESLNSILADLKILKQEEIKRKEEAQKAEQLAKTENQRNQEFAKSLDLDVRKIGSSTNGVKIVKYRGEKTIAPLKSFSIEKPFGTYYDPVYKIKLFNESIVLNSKEKNAKVVSVLNGKVVFAKKNAGMLDNVVIVQHSNGLHTVYSHLDDIAPNIVVGKWIQKGSVVGRVSSNLTFQVTKDSAYIDPKELFKS</sequence>
<accession>A0A2U2C041</accession>
<dbReference type="GO" id="GO:0004222">
    <property type="term" value="F:metalloendopeptidase activity"/>
    <property type="evidence" value="ECO:0007669"/>
    <property type="project" value="TreeGrafter"/>
</dbReference>
<proteinExistence type="predicted"/>
<name>A0A2U2C041_9BACT</name>
<evidence type="ECO:0000313" key="5">
    <source>
        <dbReference type="Proteomes" id="UP000245014"/>
    </source>
</evidence>
<evidence type="ECO:0000313" key="4">
    <source>
        <dbReference type="EMBL" id="PWE21112.1"/>
    </source>
</evidence>